<dbReference type="OrthoDB" id="9802264at2"/>
<dbReference type="InterPro" id="IPR017911">
    <property type="entry name" value="MacB-like_ATP-bd"/>
</dbReference>
<dbReference type="AlphaFoldDB" id="A0A4R1R2G3"/>
<organism evidence="6 7">
    <name type="scientific">Kineothrix alysoides</name>
    <dbReference type="NCBI Taxonomy" id="1469948"/>
    <lineage>
        <taxon>Bacteria</taxon>
        <taxon>Bacillati</taxon>
        <taxon>Bacillota</taxon>
        <taxon>Clostridia</taxon>
        <taxon>Lachnospirales</taxon>
        <taxon>Lachnospiraceae</taxon>
        <taxon>Kineothrix</taxon>
    </lineage>
</organism>
<dbReference type="Gene3D" id="3.40.50.300">
    <property type="entry name" value="P-loop containing nucleotide triphosphate hydrolases"/>
    <property type="match status" value="1"/>
</dbReference>
<evidence type="ECO:0000259" key="5">
    <source>
        <dbReference type="PROSITE" id="PS50893"/>
    </source>
</evidence>
<dbReference type="PROSITE" id="PS00211">
    <property type="entry name" value="ABC_TRANSPORTER_1"/>
    <property type="match status" value="1"/>
</dbReference>
<dbReference type="InterPro" id="IPR003439">
    <property type="entry name" value="ABC_transporter-like_ATP-bd"/>
</dbReference>
<dbReference type="GO" id="GO:0098796">
    <property type="term" value="C:membrane protein complex"/>
    <property type="evidence" value="ECO:0007669"/>
    <property type="project" value="UniProtKB-ARBA"/>
</dbReference>
<proteinExistence type="inferred from homology"/>
<dbReference type="PANTHER" id="PTHR42798">
    <property type="entry name" value="LIPOPROTEIN-RELEASING SYSTEM ATP-BINDING PROTEIN LOLD"/>
    <property type="match status" value="1"/>
</dbReference>
<dbReference type="STRING" id="1469948.GCA_000732725_03572"/>
<evidence type="ECO:0000256" key="2">
    <source>
        <dbReference type="ARBA" id="ARBA00022448"/>
    </source>
</evidence>
<dbReference type="RefSeq" id="WP_031392194.1">
    <property type="nucleotide sequence ID" value="NZ_JPNB01000002.1"/>
</dbReference>
<dbReference type="PROSITE" id="PS50893">
    <property type="entry name" value="ABC_TRANSPORTER_2"/>
    <property type="match status" value="1"/>
</dbReference>
<gene>
    <name evidence="6" type="ORF">EDD76_104289</name>
</gene>
<evidence type="ECO:0000256" key="4">
    <source>
        <dbReference type="ARBA" id="ARBA00022840"/>
    </source>
</evidence>
<keyword evidence="7" id="KW-1185">Reference proteome</keyword>
<name>A0A4R1R2G3_9FIRM</name>
<dbReference type="PANTHER" id="PTHR42798:SF7">
    <property type="entry name" value="ALPHA-D-RIBOSE 1-METHYLPHOSPHONATE 5-TRIPHOSPHATE SYNTHASE SUBUNIT PHNL"/>
    <property type="match status" value="1"/>
</dbReference>
<evidence type="ECO:0000256" key="1">
    <source>
        <dbReference type="ARBA" id="ARBA00005417"/>
    </source>
</evidence>
<dbReference type="CDD" id="cd03255">
    <property type="entry name" value="ABC_MJ0796_LolCDE_FtsE"/>
    <property type="match status" value="1"/>
</dbReference>
<dbReference type="SMART" id="SM00382">
    <property type="entry name" value="AAA"/>
    <property type="match status" value="1"/>
</dbReference>
<comment type="caution">
    <text evidence="6">The sequence shown here is derived from an EMBL/GenBank/DDBJ whole genome shotgun (WGS) entry which is preliminary data.</text>
</comment>
<accession>A0A4R1R2G3</accession>
<dbReference type="InterPro" id="IPR017871">
    <property type="entry name" value="ABC_transporter-like_CS"/>
</dbReference>
<comment type="similarity">
    <text evidence="1">Belongs to the ABC transporter superfamily.</text>
</comment>
<dbReference type="GO" id="GO:0005524">
    <property type="term" value="F:ATP binding"/>
    <property type="evidence" value="ECO:0007669"/>
    <property type="project" value="UniProtKB-KW"/>
</dbReference>
<dbReference type="Proteomes" id="UP000295718">
    <property type="component" value="Unassembled WGS sequence"/>
</dbReference>
<dbReference type="EMBL" id="SLUO01000004">
    <property type="protein sequence ID" value="TCL59551.1"/>
    <property type="molecule type" value="Genomic_DNA"/>
</dbReference>
<dbReference type="FunFam" id="3.40.50.300:FF:000032">
    <property type="entry name" value="Export ABC transporter ATP-binding protein"/>
    <property type="match status" value="1"/>
</dbReference>
<dbReference type="SUPFAM" id="SSF52540">
    <property type="entry name" value="P-loop containing nucleoside triphosphate hydrolases"/>
    <property type="match status" value="1"/>
</dbReference>
<dbReference type="GO" id="GO:0022857">
    <property type="term" value="F:transmembrane transporter activity"/>
    <property type="evidence" value="ECO:0007669"/>
    <property type="project" value="UniProtKB-ARBA"/>
</dbReference>
<protein>
    <submittedName>
        <fullName evidence="6">Putative ABC transport system ATP-binding protein</fullName>
    </submittedName>
</protein>
<keyword evidence="4 6" id="KW-0067">ATP-binding</keyword>
<sequence length="258" mass="28471">MERKVILSTKGLCKSYASEGTQNHVLNGIDLDIYEGDFTIIMGASGSGKSTLLYCLSGMDRATAGAVLYEGKDIAKFNENKLTGLRHGDFGFVFQQIHLVSNLNMFENVAVPGYLGKKRTAPEVNKYAQELLKKMGIYEAFKRLPSQVSGGEAQRAAIARALINEPKLLFADEPTGALNKRTSREVLDLLTAINNEGQSVLMVTHDIRAAVRGSRIIYLEDGKVLGELSLPGYKENISDEEFKSREKQVNAWLSSMSW</sequence>
<dbReference type="GO" id="GO:0016887">
    <property type="term" value="F:ATP hydrolysis activity"/>
    <property type="evidence" value="ECO:0007669"/>
    <property type="project" value="InterPro"/>
</dbReference>
<evidence type="ECO:0000313" key="6">
    <source>
        <dbReference type="EMBL" id="TCL59551.1"/>
    </source>
</evidence>
<feature type="domain" description="ABC transporter" evidence="5">
    <location>
        <begin position="7"/>
        <end position="246"/>
    </location>
</feature>
<evidence type="ECO:0000313" key="7">
    <source>
        <dbReference type="Proteomes" id="UP000295718"/>
    </source>
</evidence>
<evidence type="ECO:0000256" key="3">
    <source>
        <dbReference type="ARBA" id="ARBA00022741"/>
    </source>
</evidence>
<keyword evidence="2" id="KW-0813">Transport</keyword>
<dbReference type="InterPro" id="IPR003593">
    <property type="entry name" value="AAA+_ATPase"/>
</dbReference>
<dbReference type="InterPro" id="IPR027417">
    <property type="entry name" value="P-loop_NTPase"/>
</dbReference>
<reference evidence="6 7" key="1">
    <citation type="submission" date="2019-03" db="EMBL/GenBank/DDBJ databases">
        <title>Genomic Encyclopedia of Type Strains, Phase IV (KMG-IV): sequencing the most valuable type-strain genomes for metagenomic binning, comparative biology and taxonomic classification.</title>
        <authorList>
            <person name="Goeker M."/>
        </authorList>
    </citation>
    <scope>NUCLEOTIDE SEQUENCE [LARGE SCALE GENOMIC DNA]</scope>
    <source>
        <strain evidence="6 7">DSM 100556</strain>
    </source>
</reference>
<keyword evidence="3" id="KW-0547">Nucleotide-binding</keyword>
<dbReference type="Pfam" id="PF00005">
    <property type="entry name" value="ABC_tran"/>
    <property type="match status" value="1"/>
</dbReference>